<dbReference type="RefSeq" id="WP_179951347.1">
    <property type="nucleotide sequence ID" value="NZ_BJDJ01000019.1"/>
</dbReference>
<reference evidence="2" key="1">
    <citation type="journal article" date="2019" name="Int. J. Syst. Evol. Microbiol.">
        <title>The Global Catalogue of Microorganisms (GCM) 10K type strain sequencing project: providing services to taxonomists for standard genome sequencing and annotation.</title>
        <authorList>
            <consortium name="The Broad Institute Genomics Platform"/>
            <consortium name="The Broad Institute Genome Sequencing Center for Infectious Disease"/>
            <person name="Wu L."/>
            <person name="Ma J."/>
        </authorList>
    </citation>
    <scope>NUCLEOTIDE SEQUENCE [LARGE SCALE GENOMIC DNA]</scope>
    <source>
        <strain evidence="2">CCM 8933</strain>
    </source>
</reference>
<evidence type="ECO:0000313" key="1">
    <source>
        <dbReference type="EMBL" id="MFC6181197.1"/>
    </source>
</evidence>
<protein>
    <submittedName>
        <fullName evidence="1">Uncharacterized protein</fullName>
    </submittedName>
</protein>
<evidence type="ECO:0000313" key="2">
    <source>
        <dbReference type="Proteomes" id="UP001596282"/>
    </source>
</evidence>
<keyword evidence="2" id="KW-1185">Reference proteome</keyword>
<organism evidence="1 2">
    <name type="scientific">Lactiplantibacillus daowaiensis</name>
    <dbReference type="NCBI Taxonomy" id="2559918"/>
    <lineage>
        <taxon>Bacteria</taxon>
        <taxon>Bacillati</taxon>
        <taxon>Bacillota</taxon>
        <taxon>Bacilli</taxon>
        <taxon>Lactobacillales</taxon>
        <taxon>Lactobacillaceae</taxon>
        <taxon>Lactiplantibacillus</taxon>
    </lineage>
</organism>
<gene>
    <name evidence="1" type="ORF">ACFP5Y_08195</name>
</gene>
<dbReference type="EMBL" id="JBHSSC010000035">
    <property type="protein sequence ID" value="MFC6181197.1"/>
    <property type="molecule type" value="Genomic_DNA"/>
</dbReference>
<name>A0ABW1S0H4_9LACO</name>
<proteinExistence type="predicted"/>
<sequence>MKTTPIDVFAHVLAPNFYQQMLAIDATIPQKAPYVQAQALINMTYQQTHTTTRYPTDWGNC</sequence>
<accession>A0ABW1S0H4</accession>
<dbReference type="Proteomes" id="UP001596282">
    <property type="component" value="Unassembled WGS sequence"/>
</dbReference>
<comment type="caution">
    <text evidence="1">The sequence shown here is derived from an EMBL/GenBank/DDBJ whole genome shotgun (WGS) entry which is preliminary data.</text>
</comment>